<dbReference type="InterPro" id="IPR011078">
    <property type="entry name" value="PyrdxlP_homeostasis"/>
</dbReference>
<evidence type="ECO:0000256" key="1">
    <source>
        <dbReference type="ARBA" id="ARBA00022898"/>
    </source>
</evidence>
<comment type="caution">
    <text evidence="5">The sequence shown here is derived from an EMBL/GenBank/DDBJ whole genome shotgun (WGS) entry which is preliminary data.</text>
</comment>
<organism evidence="5 6">
    <name type="scientific">Thiohalorhabdus methylotrophus</name>
    <dbReference type="NCBI Taxonomy" id="3242694"/>
    <lineage>
        <taxon>Bacteria</taxon>
        <taxon>Pseudomonadati</taxon>
        <taxon>Pseudomonadota</taxon>
        <taxon>Gammaproteobacteria</taxon>
        <taxon>Thiohalorhabdales</taxon>
        <taxon>Thiohalorhabdaceae</taxon>
        <taxon>Thiohalorhabdus</taxon>
    </lineage>
</organism>
<dbReference type="HAMAP" id="MF_02087">
    <property type="entry name" value="PLP_homeostasis"/>
    <property type="match status" value="1"/>
</dbReference>
<dbReference type="PROSITE" id="PS01211">
    <property type="entry name" value="UPF0001"/>
    <property type="match status" value="1"/>
</dbReference>
<dbReference type="SUPFAM" id="SSF51419">
    <property type="entry name" value="PLP-binding barrel"/>
    <property type="match status" value="1"/>
</dbReference>
<keyword evidence="6" id="KW-1185">Reference proteome</keyword>
<comment type="function">
    <text evidence="2">Pyridoxal 5'-phosphate (PLP)-binding protein, which is involved in PLP homeostasis.</text>
</comment>
<gene>
    <name evidence="5" type="ORF">ACERLL_11915</name>
</gene>
<comment type="similarity">
    <text evidence="2 3">Belongs to the pyridoxal phosphate-binding protein YggS/PROSC family.</text>
</comment>
<evidence type="ECO:0000256" key="2">
    <source>
        <dbReference type="HAMAP-Rule" id="MF_02087"/>
    </source>
</evidence>
<accession>A0ABV4TW17</accession>
<dbReference type="CDD" id="cd06824">
    <property type="entry name" value="PLPDE_III_Yggs_like"/>
    <property type="match status" value="1"/>
</dbReference>
<evidence type="ECO:0000259" key="4">
    <source>
        <dbReference type="Pfam" id="PF01168"/>
    </source>
</evidence>
<proteinExistence type="inferred from homology"/>
<dbReference type="NCBIfam" id="TIGR00044">
    <property type="entry name" value="YggS family pyridoxal phosphate-dependent enzyme"/>
    <property type="match status" value="1"/>
</dbReference>
<reference evidence="5 6" key="1">
    <citation type="submission" date="2024-08" db="EMBL/GenBank/DDBJ databases">
        <title>Whole-genome sequencing of halo(alkali)philic microorganisms from hypersaline lakes.</title>
        <authorList>
            <person name="Sorokin D.Y."/>
            <person name="Merkel A.Y."/>
            <person name="Messina E."/>
            <person name="Yakimov M."/>
        </authorList>
    </citation>
    <scope>NUCLEOTIDE SEQUENCE [LARGE SCALE GENOMIC DNA]</scope>
    <source>
        <strain evidence="5 6">Cl-TMA</strain>
    </source>
</reference>
<dbReference type="Pfam" id="PF01168">
    <property type="entry name" value="Ala_racemase_N"/>
    <property type="match status" value="1"/>
</dbReference>
<evidence type="ECO:0000313" key="5">
    <source>
        <dbReference type="EMBL" id="MFA9461533.1"/>
    </source>
</evidence>
<dbReference type="PANTHER" id="PTHR10146:SF14">
    <property type="entry name" value="PYRIDOXAL PHOSPHATE HOMEOSTASIS PROTEIN"/>
    <property type="match status" value="1"/>
</dbReference>
<dbReference type="Gene3D" id="3.20.20.10">
    <property type="entry name" value="Alanine racemase"/>
    <property type="match status" value="1"/>
</dbReference>
<dbReference type="Proteomes" id="UP001575181">
    <property type="component" value="Unassembled WGS sequence"/>
</dbReference>
<feature type="modified residue" description="N6-(pyridoxal phosphate)lysine" evidence="2">
    <location>
        <position position="39"/>
    </location>
</feature>
<evidence type="ECO:0000256" key="3">
    <source>
        <dbReference type="RuleBase" id="RU004514"/>
    </source>
</evidence>
<dbReference type="PIRSF" id="PIRSF004848">
    <property type="entry name" value="YBL036c_PLPDEIII"/>
    <property type="match status" value="1"/>
</dbReference>
<dbReference type="PANTHER" id="PTHR10146">
    <property type="entry name" value="PROLINE SYNTHETASE CO-TRANSCRIBED BACTERIAL HOMOLOG PROTEIN"/>
    <property type="match status" value="1"/>
</dbReference>
<feature type="domain" description="Alanine racemase N-terminal" evidence="4">
    <location>
        <begin position="11"/>
        <end position="231"/>
    </location>
</feature>
<dbReference type="RefSeq" id="WP_373656317.1">
    <property type="nucleotide sequence ID" value="NZ_JBGUAW010000007.1"/>
</dbReference>
<protein>
    <recommendedName>
        <fullName evidence="2">Pyridoxal phosphate homeostasis protein</fullName>
        <shortName evidence="2">PLP homeostasis protein</shortName>
    </recommendedName>
</protein>
<name>A0ABV4TW17_9GAMM</name>
<sequence>MSERTAYSGTLADIRHRIAEAAARSGREADEVTLLAVSKTFPASAIRALSEAGQRVFAESYAQEATAKQAELADLDLEWHFIGPLQSNKARPVAERFSWVHSVDRAKIARTLNRHREGQPPLNVCLQVNVSGEESKSGCRPEEIPELVGVTLQECPNLRLRGLMAIPAPGAQAEASRPAFRQLARLADELRGGFPEAAWDTLSMGMSRDFEVAVKEGATHVRVGSALFGARSYT</sequence>
<dbReference type="InterPro" id="IPR029066">
    <property type="entry name" value="PLP-binding_barrel"/>
</dbReference>
<dbReference type="InterPro" id="IPR001608">
    <property type="entry name" value="Ala_racemase_N"/>
</dbReference>
<evidence type="ECO:0000313" key="6">
    <source>
        <dbReference type="Proteomes" id="UP001575181"/>
    </source>
</evidence>
<dbReference type="EMBL" id="JBGUAW010000007">
    <property type="protein sequence ID" value="MFA9461533.1"/>
    <property type="molecule type" value="Genomic_DNA"/>
</dbReference>
<keyword evidence="1 2" id="KW-0663">Pyridoxal phosphate</keyword>